<dbReference type="EMBL" id="LT629757">
    <property type="protein sequence ID" value="SDT01691.1"/>
    <property type="molecule type" value="Genomic_DNA"/>
</dbReference>
<dbReference type="PANTHER" id="PTHR10462">
    <property type="entry name" value="GLYCOSYLTRANSFERASE-RELATED"/>
    <property type="match status" value="1"/>
</dbReference>
<proteinExistence type="inferred from homology"/>
<dbReference type="InterPro" id="IPR029044">
    <property type="entry name" value="Nucleotide-diphossugar_trans"/>
</dbReference>
<evidence type="ECO:0000256" key="2">
    <source>
        <dbReference type="ARBA" id="ARBA00010413"/>
    </source>
</evidence>
<name>A0A1H1WY84_9ACTN</name>
<dbReference type="STRING" id="642780.SAMN04488570_3302"/>
<dbReference type="OrthoDB" id="2535579at2"/>
<dbReference type="RefSeq" id="WP_157682915.1">
    <property type="nucleotide sequence ID" value="NZ_LT629757.1"/>
</dbReference>
<dbReference type="Proteomes" id="UP000198859">
    <property type="component" value="Chromosome I"/>
</dbReference>
<keyword evidence="6" id="KW-1185">Reference proteome</keyword>
<gene>
    <name evidence="5" type="ORF">SAMN04488570_3302</name>
</gene>
<reference evidence="6" key="1">
    <citation type="submission" date="2016-10" db="EMBL/GenBank/DDBJ databases">
        <authorList>
            <person name="Varghese N."/>
            <person name="Submissions S."/>
        </authorList>
    </citation>
    <scope>NUCLEOTIDE SEQUENCE [LARGE SCALE GENOMIC DNA]</scope>
    <source>
        <strain evidence="6">DSM 22127</strain>
    </source>
</reference>
<evidence type="ECO:0000313" key="5">
    <source>
        <dbReference type="EMBL" id="SDT01691.1"/>
    </source>
</evidence>
<organism evidence="5 6">
    <name type="scientific">Nocardioides scoriae</name>
    <dbReference type="NCBI Taxonomy" id="642780"/>
    <lineage>
        <taxon>Bacteria</taxon>
        <taxon>Bacillati</taxon>
        <taxon>Actinomycetota</taxon>
        <taxon>Actinomycetes</taxon>
        <taxon>Propionibacteriales</taxon>
        <taxon>Nocardioidaceae</taxon>
        <taxon>Nocardioides</taxon>
    </lineage>
</organism>
<evidence type="ECO:0000256" key="4">
    <source>
        <dbReference type="ARBA" id="ARBA00022679"/>
    </source>
</evidence>
<dbReference type="GO" id="GO:0016758">
    <property type="term" value="F:hexosyltransferase activity"/>
    <property type="evidence" value="ECO:0007669"/>
    <property type="project" value="InterPro"/>
</dbReference>
<keyword evidence="3" id="KW-0328">Glycosyltransferase</keyword>
<dbReference type="Pfam" id="PF03414">
    <property type="entry name" value="Glyco_transf_6"/>
    <property type="match status" value="1"/>
</dbReference>
<evidence type="ECO:0000256" key="1">
    <source>
        <dbReference type="ARBA" id="ARBA00001936"/>
    </source>
</evidence>
<comment type="similarity">
    <text evidence="2">Belongs to the glycosyltransferase 6 family.</text>
</comment>
<dbReference type="Gene3D" id="3.90.550.10">
    <property type="entry name" value="Spore Coat Polysaccharide Biosynthesis Protein SpsA, Chain A"/>
    <property type="match status" value="1"/>
</dbReference>
<dbReference type="AlphaFoldDB" id="A0A1H1WY84"/>
<dbReference type="GO" id="GO:0016020">
    <property type="term" value="C:membrane"/>
    <property type="evidence" value="ECO:0007669"/>
    <property type="project" value="InterPro"/>
</dbReference>
<keyword evidence="4 5" id="KW-0808">Transferase</keyword>
<evidence type="ECO:0000313" key="6">
    <source>
        <dbReference type="Proteomes" id="UP000198859"/>
    </source>
</evidence>
<sequence length="266" mass="29809">MSAATTAGPRVSLIVIATGRYLSFLEPLLVSARRHVVGLDRVFVLSDLRPPDDPTVQWLPWGHLPWPYPTLLRYRAISAYRRVLEQTDVLLYVDVDMLFVGTFDVSATAGLVAVRHPGFAESSRAQLPYETDVRSRAFVPPELGTVYVAGGVQGGRAGDYLDACELMAEEVQLDLDGGIVPTWHDESVWNAFCARRPPDTLLSVHHCTPEKEVGPETLLVALDKDHDHFREVPHLERARRRLLQQLQRVRAAVVRAVRPAVRVVRR</sequence>
<dbReference type="SUPFAM" id="SSF53448">
    <property type="entry name" value="Nucleotide-diphospho-sugar transferases"/>
    <property type="match status" value="1"/>
</dbReference>
<dbReference type="PANTHER" id="PTHR10462:SF53">
    <property type="entry name" value="HISTO-BLOOD GROUP ABO SYSTEM TRANSFERASE 1-LIKE"/>
    <property type="match status" value="1"/>
</dbReference>
<evidence type="ECO:0000256" key="3">
    <source>
        <dbReference type="ARBA" id="ARBA00022676"/>
    </source>
</evidence>
<protein>
    <submittedName>
        <fullName evidence="5">Glycosyltransferase family 6</fullName>
    </submittedName>
</protein>
<dbReference type="InterPro" id="IPR005076">
    <property type="entry name" value="Glyco_trans_6"/>
</dbReference>
<accession>A0A1H1WY84</accession>
<dbReference type="GO" id="GO:0005975">
    <property type="term" value="P:carbohydrate metabolic process"/>
    <property type="evidence" value="ECO:0007669"/>
    <property type="project" value="InterPro"/>
</dbReference>
<comment type="cofactor">
    <cofactor evidence="1">
        <name>Mn(2+)</name>
        <dbReference type="ChEBI" id="CHEBI:29035"/>
    </cofactor>
</comment>